<evidence type="ECO:0000313" key="4">
    <source>
        <dbReference type="EMBL" id="AEI05439.1"/>
    </source>
</evidence>
<dbReference type="HOGENOM" id="CLU_108008_1_0_5"/>
<dbReference type="RefSeq" id="WP_013912847.1">
    <property type="nucleotide sequence ID" value="NC_011386.1"/>
</dbReference>
<feature type="compositionally biased region" description="Basic and acidic residues" evidence="1">
    <location>
        <begin position="171"/>
        <end position="184"/>
    </location>
</feature>
<organism evidence="4 5">
    <name type="scientific">Afipia carboxidovorans (strain ATCC 49405 / DSM 1227 / KCTC 32145 / OM5)</name>
    <name type="common">Oligotropha carboxidovorans</name>
    <dbReference type="NCBI Taxonomy" id="504832"/>
    <lineage>
        <taxon>Bacteria</taxon>
        <taxon>Pseudomonadati</taxon>
        <taxon>Pseudomonadota</taxon>
        <taxon>Alphaproteobacteria</taxon>
        <taxon>Hyphomicrobiales</taxon>
        <taxon>Nitrobacteraceae</taxon>
        <taxon>Afipia</taxon>
    </lineage>
</organism>
<sequence>MSIRWIAERLNVPRLMRDTRGVAAVEFAVILPVILMLFLGTIGVSTGVAVYRKVIILTRTLSDLISQAQKLEASDIPNAFNISSAVMAPYPSAPVQAKISQVYIEPTTLVAKVKWGASLNATARGCNDVVTELVPDGIRIGGTYLIMSEVSYDYTPVAGVSGGSFSPPTFHLKDRTFTRPRETDSVTNPSAATCN</sequence>
<evidence type="ECO:0000313" key="5">
    <source>
        <dbReference type="Proteomes" id="UP000007730"/>
    </source>
</evidence>
<dbReference type="KEGG" id="ocg:OCA5_c07160"/>
<dbReference type="eggNOG" id="COG4961">
    <property type="taxonomic scope" value="Bacteria"/>
</dbReference>
<keyword evidence="2" id="KW-1133">Transmembrane helix</keyword>
<keyword evidence="5" id="KW-1185">Reference proteome</keyword>
<dbReference type="Pfam" id="PF07811">
    <property type="entry name" value="TadE"/>
    <property type="match status" value="1"/>
</dbReference>
<dbReference type="EMBL" id="CP002826">
    <property type="protein sequence ID" value="AEI05439.1"/>
    <property type="molecule type" value="Genomic_DNA"/>
</dbReference>
<name>F8BY19_AFIC5</name>
<protein>
    <recommendedName>
        <fullName evidence="3">TadE-like domain-containing protein</fullName>
    </recommendedName>
</protein>
<evidence type="ECO:0000259" key="3">
    <source>
        <dbReference type="Pfam" id="PF07811"/>
    </source>
</evidence>
<feature type="region of interest" description="Disordered" evidence="1">
    <location>
        <begin position="171"/>
        <end position="195"/>
    </location>
</feature>
<keyword evidence="2" id="KW-0812">Transmembrane</keyword>
<reference evidence="4 5" key="1">
    <citation type="journal article" date="2011" name="J. Bacteriol.">
        <title>Complete genome sequences of the chemolithoautotrophic Oligotropha carboxidovorans strains OM4 and OM5.</title>
        <authorList>
            <person name="Volland S."/>
            <person name="Rachinger M."/>
            <person name="Strittmatter A."/>
            <person name="Daniel R."/>
            <person name="Gottschalk G."/>
            <person name="Meyer O."/>
        </authorList>
    </citation>
    <scope>NUCLEOTIDE SEQUENCE [LARGE SCALE GENOMIC DNA]</scope>
    <source>
        <strain evidence="5">ATCC 49405 / DSM 1227 / KCTC 32145 / OM5</strain>
    </source>
</reference>
<accession>F8BY19</accession>
<dbReference type="OrthoDB" id="7189296at2"/>
<feature type="domain" description="TadE-like" evidence="3">
    <location>
        <begin position="21"/>
        <end position="50"/>
    </location>
</feature>
<evidence type="ECO:0000256" key="2">
    <source>
        <dbReference type="SAM" id="Phobius"/>
    </source>
</evidence>
<dbReference type="STRING" id="504832.OCA5_c07160"/>
<keyword evidence="2" id="KW-0472">Membrane</keyword>
<feature type="transmembrane region" description="Helical" evidence="2">
    <location>
        <begin position="21"/>
        <end position="51"/>
    </location>
</feature>
<gene>
    <name evidence="4" type="ordered locus">OCA5_c07160</name>
</gene>
<dbReference type="InterPro" id="IPR012495">
    <property type="entry name" value="TadE-like_dom"/>
</dbReference>
<dbReference type="AlphaFoldDB" id="F8BY19"/>
<dbReference type="Proteomes" id="UP000007730">
    <property type="component" value="Chromosome"/>
</dbReference>
<feature type="compositionally biased region" description="Polar residues" evidence="1">
    <location>
        <begin position="185"/>
        <end position="195"/>
    </location>
</feature>
<dbReference type="PATRIC" id="fig|504832.7.peg.750"/>
<proteinExistence type="predicted"/>
<evidence type="ECO:0000256" key="1">
    <source>
        <dbReference type="SAM" id="MobiDB-lite"/>
    </source>
</evidence>